<dbReference type="PANTHER" id="PTHR43537">
    <property type="entry name" value="TRANSCRIPTIONAL REGULATOR, GNTR FAMILY"/>
    <property type="match status" value="1"/>
</dbReference>
<comment type="caution">
    <text evidence="5">The sequence shown here is derived from an EMBL/GenBank/DDBJ whole genome shotgun (WGS) entry which is preliminary data.</text>
</comment>
<proteinExistence type="predicted"/>
<dbReference type="PANTHER" id="PTHR43537:SF45">
    <property type="entry name" value="GNTR FAMILY REGULATORY PROTEIN"/>
    <property type="match status" value="1"/>
</dbReference>
<dbReference type="InterPro" id="IPR008920">
    <property type="entry name" value="TF_FadR/GntR_C"/>
</dbReference>
<dbReference type="InterPro" id="IPR036390">
    <property type="entry name" value="WH_DNA-bd_sf"/>
</dbReference>
<evidence type="ECO:0000256" key="1">
    <source>
        <dbReference type="ARBA" id="ARBA00023015"/>
    </source>
</evidence>
<sequence>MTQTDQIYAQLRQAILTLELPPGSPVTERELESEFGASRTPVRAALLRLDTEGLVRRQGRGFIVAPLDLDEVRMLAELREAIETAAVRLAVVRATNDDIAALRQLVEDEHSGSEADRVLNASSAFHAQLTQLSGNTLMADAIGGAMARLARTRWLETQSSQSRENAWREHLEVIEALEARDADRAAALAGAHIRGTTERLVALLNDERQRLRGAGMAIVGRDAVGS</sequence>
<dbReference type="SMART" id="SM00345">
    <property type="entry name" value="HTH_GNTR"/>
    <property type="match status" value="1"/>
</dbReference>
<dbReference type="InterPro" id="IPR011711">
    <property type="entry name" value="GntR_C"/>
</dbReference>
<dbReference type="InterPro" id="IPR036388">
    <property type="entry name" value="WH-like_DNA-bd_sf"/>
</dbReference>
<dbReference type="InterPro" id="IPR000524">
    <property type="entry name" value="Tscrpt_reg_HTH_GntR"/>
</dbReference>
<dbReference type="Proteomes" id="UP000291483">
    <property type="component" value="Unassembled WGS sequence"/>
</dbReference>
<keyword evidence="1" id="KW-0805">Transcription regulation</keyword>
<dbReference type="Pfam" id="PF00392">
    <property type="entry name" value="GntR"/>
    <property type="match status" value="1"/>
</dbReference>
<evidence type="ECO:0000313" key="6">
    <source>
        <dbReference type="Proteomes" id="UP000291483"/>
    </source>
</evidence>
<dbReference type="PRINTS" id="PR00035">
    <property type="entry name" value="HTHGNTR"/>
</dbReference>
<keyword evidence="3" id="KW-0804">Transcription</keyword>
<dbReference type="EMBL" id="SHLC01000001">
    <property type="protein sequence ID" value="RZU65152.1"/>
    <property type="molecule type" value="Genomic_DNA"/>
</dbReference>
<name>A0A4Q8AKT5_9MICO</name>
<dbReference type="OrthoDB" id="3289286at2"/>
<keyword evidence="6" id="KW-1185">Reference proteome</keyword>
<dbReference type="SUPFAM" id="SSF46785">
    <property type="entry name" value="Winged helix' DNA-binding domain"/>
    <property type="match status" value="1"/>
</dbReference>
<accession>A0A4Q8AKT5</accession>
<dbReference type="Gene3D" id="1.10.10.10">
    <property type="entry name" value="Winged helix-like DNA-binding domain superfamily/Winged helix DNA-binding domain"/>
    <property type="match status" value="1"/>
</dbReference>
<dbReference type="GO" id="GO:0003700">
    <property type="term" value="F:DNA-binding transcription factor activity"/>
    <property type="evidence" value="ECO:0007669"/>
    <property type="project" value="InterPro"/>
</dbReference>
<reference evidence="5 6" key="1">
    <citation type="submission" date="2019-02" db="EMBL/GenBank/DDBJ databases">
        <title>Sequencing the genomes of 1000 actinobacteria strains.</title>
        <authorList>
            <person name="Klenk H.-P."/>
        </authorList>
    </citation>
    <scope>NUCLEOTIDE SEQUENCE [LARGE SCALE GENOMIC DNA]</scope>
    <source>
        <strain evidence="5 6">DSM 18319</strain>
    </source>
</reference>
<evidence type="ECO:0000313" key="5">
    <source>
        <dbReference type="EMBL" id="RZU65152.1"/>
    </source>
</evidence>
<feature type="domain" description="HTH gntR-type" evidence="4">
    <location>
        <begin position="1"/>
        <end position="67"/>
    </location>
</feature>
<dbReference type="Gene3D" id="1.20.120.530">
    <property type="entry name" value="GntR ligand-binding domain-like"/>
    <property type="match status" value="1"/>
</dbReference>
<gene>
    <name evidence="5" type="ORF">EV379_1474</name>
</gene>
<dbReference type="GO" id="GO:0003677">
    <property type="term" value="F:DNA binding"/>
    <property type="evidence" value="ECO:0007669"/>
    <property type="project" value="UniProtKB-KW"/>
</dbReference>
<dbReference type="CDD" id="cd07377">
    <property type="entry name" value="WHTH_GntR"/>
    <property type="match status" value="1"/>
</dbReference>
<evidence type="ECO:0000256" key="2">
    <source>
        <dbReference type="ARBA" id="ARBA00023125"/>
    </source>
</evidence>
<dbReference type="SMART" id="SM00895">
    <property type="entry name" value="FCD"/>
    <property type="match status" value="1"/>
</dbReference>
<dbReference type="Pfam" id="PF07729">
    <property type="entry name" value="FCD"/>
    <property type="match status" value="1"/>
</dbReference>
<evidence type="ECO:0000259" key="4">
    <source>
        <dbReference type="PROSITE" id="PS50949"/>
    </source>
</evidence>
<evidence type="ECO:0000256" key="3">
    <source>
        <dbReference type="ARBA" id="ARBA00023163"/>
    </source>
</evidence>
<keyword evidence="2" id="KW-0238">DNA-binding</keyword>
<dbReference type="SUPFAM" id="SSF48008">
    <property type="entry name" value="GntR ligand-binding domain-like"/>
    <property type="match status" value="1"/>
</dbReference>
<protein>
    <submittedName>
        <fullName evidence="5">GntR family transcriptional regulator</fullName>
    </submittedName>
</protein>
<organism evidence="5 6">
    <name type="scientific">Microterricola gilva</name>
    <dbReference type="NCBI Taxonomy" id="393267"/>
    <lineage>
        <taxon>Bacteria</taxon>
        <taxon>Bacillati</taxon>
        <taxon>Actinomycetota</taxon>
        <taxon>Actinomycetes</taxon>
        <taxon>Micrococcales</taxon>
        <taxon>Microbacteriaceae</taxon>
        <taxon>Microterricola</taxon>
    </lineage>
</organism>
<dbReference type="RefSeq" id="WP_130505547.1">
    <property type="nucleotide sequence ID" value="NZ_SHLC01000001.1"/>
</dbReference>
<dbReference type="AlphaFoldDB" id="A0A4Q8AKT5"/>
<dbReference type="PROSITE" id="PS50949">
    <property type="entry name" value="HTH_GNTR"/>
    <property type="match status" value="1"/>
</dbReference>